<organism evidence="1 2">
    <name type="scientific">Gnathostoma spinigerum</name>
    <dbReference type="NCBI Taxonomy" id="75299"/>
    <lineage>
        <taxon>Eukaryota</taxon>
        <taxon>Metazoa</taxon>
        <taxon>Ecdysozoa</taxon>
        <taxon>Nematoda</taxon>
        <taxon>Chromadorea</taxon>
        <taxon>Rhabditida</taxon>
        <taxon>Spirurina</taxon>
        <taxon>Gnathostomatomorpha</taxon>
        <taxon>Gnathostomatoidea</taxon>
        <taxon>Gnathostomatidae</taxon>
        <taxon>Gnathostoma</taxon>
    </lineage>
</organism>
<dbReference type="PANTHER" id="PTHR16022">
    <property type="entry name" value="WD REPEAT DOMAIN 60"/>
    <property type="match status" value="1"/>
</dbReference>
<dbReference type="Gene3D" id="2.130.10.10">
    <property type="entry name" value="YVTN repeat-like/Quinoprotein amine dehydrogenase"/>
    <property type="match status" value="1"/>
</dbReference>
<dbReference type="SUPFAM" id="SSF50978">
    <property type="entry name" value="WD40 repeat-like"/>
    <property type="match status" value="1"/>
</dbReference>
<proteinExistence type="predicted"/>
<dbReference type="AlphaFoldDB" id="A0ABD6EP05"/>
<protein>
    <submittedName>
        <fullName evidence="1">Uncharacterized protein</fullName>
    </submittedName>
</protein>
<dbReference type="PANTHER" id="PTHR16022:SF0">
    <property type="entry name" value="CYTOPLASMIC DYNEIN 2 INTERMEDIATE CHAIN 1"/>
    <property type="match status" value="1"/>
</dbReference>
<reference evidence="1 2" key="1">
    <citation type="submission" date="2024-08" db="EMBL/GenBank/DDBJ databases">
        <title>Gnathostoma spinigerum genome.</title>
        <authorList>
            <person name="Gonzalez-Bertolin B."/>
            <person name="Monzon S."/>
            <person name="Zaballos A."/>
            <person name="Jimenez P."/>
            <person name="Dekumyoy P."/>
            <person name="Varona S."/>
            <person name="Cuesta I."/>
            <person name="Sumanam S."/>
            <person name="Adisakwattana P."/>
            <person name="Gasser R.B."/>
            <person name="Hernandez-Gonzalez A."/>
            <person name="Young N.D."/>
            <person name="Perteguer M.J."/>
        </authorList>
    </citation>
    <scope>NUCLEOTIDE SEQUENCE [LARGE SCALE GENOMIC DNA]</scope>
    <source>
        <strain evidence="1">AL3</strain>
        <tissue evidence="1">Liver</tissue>
    </source>
</reference>
<dbReference type="Proteomes" id="UP001608902">
    <property type="component" value="Unassembled WGS sequence"/>
</dbReference>
<dbReference type="EMBL" id="JBGFUD010004766">
    <property type="protein sequence ID" value="MFH4979884.1"/>
    <property type="molecule type" value="Genomic_DNA"/>
</dbReference>
<gene>
    <name evidence="1" type="ORF">AB6A40_006593</name>
</gene>
<sequence>MFCSKIHLKHSGKDFPLRTPTYDTSFQSIENLQPAESHPCDLPIVGVHVFEKAGTQSNYPIASIDEAGSVTVWNVFKVTEDSAVWDIGLRPNGRIRMKQIAIVSVERTAMSIATRDHRIFTTSTVRAQHEQLLIGTSSGYIFKIARNKECDREGPRVIDTGMRMTASITTMRISPYDSSVFMVGLSNGHISLHQLTMSDPILSLVVLDRMPLPVTSAEWSPGNPGIIYSFHGGIRLVTWNLEVGREPISSLDISNPVGSPIVSTRAWSELSASGSRTSSVSYLAFATTKGIVQRHLMNDSRTSKVSSFKDIIQSILKKI</sequence>
<accession>A0ABD6EP05</accession>
<keyword evidence="2" id="KW-1185">Reference proteome</keyword>
<dbReference type="InterPro" id="IPR036322">
    <property type="entry name" value="WD40_repeat_dom_sf"/>
</dbReference>
<comment type="caution">
    <text evidence="1">The sequence shown here is derived from an EMBL/GenBank/DDBJ whole genome shotgun (WGS) entry which is preliminary data.</text>
</comment>
<dbReference type="InterPro" id="IPR042505">
    <property type="entry name" value="DYNC2I1"/>
</dbReference>
<evidence type="ECO:0000313" key="1">
    <source>
        <dbReference type="EMBL" id="MFH4979884.1"/>
    </source>
</evidence>
<evidence type="ECO:0000313" key="2">
    <source>
        <dbReference type="Proteomes" id="UP001608902"/>
    </source>
</evidence>
<name>A0ABD6EP05_9BILA</name>
<dbReference type="InterPro" id="IPR015943">
    <property type="entry name" value="WD40/YVTN_repeat-like_dom_sf"/>
</dbReference>